<dbReference type="EMBL" id="CADCWC010000238">
    <property type="protein sequence ID" value="CAA9537985.1"/>
    <property type="molecule type" value="Genomic_DNA"/>
</dbReference>
<dbReference type="AlphaFoldDB" id="A0A6J4U496"/>
<name>A0A6J4U496_9ACTN</name>
<dbReference type="Pfam" id="PF13460">
    <property type="entry name" value="NAD_binding_10"/>
    <property type="match status" value="1"/>
</dbReference>
<proteinExistence type="predicted"/>
<evidence type="ECO:0000259" key="1">
    <source>
        <dbReference type="Pfam" id="PF13460"/>
    </source>
</evidence>
<evidence type="ECO:0000313" key="2">
    <source>
        <dbReference type="EMBL" id="CAA9537985.1"/>
    </source>
</evidence>
<dbReference type="SUPFAM" id="SSF51735">
    <property type="entry name" value="NAD(P)-binding Rossmann-fold domains"/>
    <property type="match status" value="1"/>
</dbReference>
<reference evidence="2" key="1">
    <citation type="submission" date="2020-02" db="EMBL/GenBank/DDBJ databases">
        <authorList>
            <person name="Meier V. D."/>
        </authorList>
    </citation>
    <scope>NUCLEOTIDE SEQUENCE</scope>
    <source>
        <strain evidence="2">AVDCRST_MAG79</strain>
    </source>
</reference>
<feature type="domain" description="NAD(P)-binding" evidence="1">
    <location>
        <begin position="12"/>
        <end position="150"/>
    </location>
</feature>
<dbReference type="GO" id="GO:0044877">
    <property type="term" value="F:protein-containing complex binding"/>
    <property type="evidence" value="ECO:0007669"/>
    <property type="project" value="TreeGrafter"/>
</dbReference>
<dbReference type="PANTHER" id="PTHR12126:SF11">
    <property type="entry name" value="NADH DEHYDROGENASE [UBIQUINONE] 1 ALPHA SUBCOMPLEX SUBUNIT 9, MITOCHONDRIAL"/>
    <property type="match status" value="1"/>
</dbReference>
<dbReference type="PANTHER" id="PTHR12126">
    <property type="entry name" value="NADH-UBIQUINONE OXIDOREDUCTASE 39 KDA SUBUNIT-RELATED"/>
    <property type="match status" value="1"/>
</dbReference>
<organism evidence="2">
    <name type="scientific">uncultured Thermoleophilia bacterium</name>
    <dbReference type="NCBI Taxonomy" id="1497501"/>
    <lineage>
        <taxon>Bacteria</taxon>
        <taxon>Bacillati</taxon>
        <taxon>Actinomycetota</taxon>
        <taxon>Thermoleophilia</taxon>
        <taxon>environmental samples</taxon>
    </lineage>
</organism>
<dbReference type="InterPro" id="IPR016040">
    <property type="entry name" value="NAD(P)-bd_dom"/>
</dbReference>
<gene>
    <name evidence="2" type="ORF">AVDCRST_MAG79-1565</name>
</gene>
<sequence>MRLEGRHVGVVGAAGYIGRLLLPTLRDEGAHVRAVARHHHADIARIPGVGQTQADALDREALTRSFEGLDLVYWLVHSMGSGRDFADRDRRAAENAAAAAAAAGVGRIVFLGGLGDDQPELSPHLKSRRETAEILAAGDVPTTTLRAAMIIGAGSASFRMLRDLVTRLPAMITPRWVANRTQPLAFVDLRRYLVGCAVDPATTGHDYDIGGPEVLTYEQMMRRCALAMGRREPMIVPVPVLSPELSSRWAGFVTEVDRHVAKPLIESLRVETIAKETRIRQIVPFELMGFDDAVRRALSKPPLPY</sequence>
<protein>
    <recommendedName>
        <fullName evidence="1">NAD(P)-binding domain-containing protein</fullName>
    </recommendedName>
</protein>
<accession>A0A6J4U496</accession>
<dbReference type="InterPro" id="IPR036291">
    <property type="entry name" value="NAD(P)-bd_dom_sf"/>
</dbReference>
<dbReference type="Gene3D" id="3.40.50.720">
    <property type="entry name" value="NAD(P)-binding Rossmann-like Domain"/>
    <property type="match status" value="1"/>
</dbReference>
<dbReference type="InterPro" id="IPR051207">
    <property type="entry name" value="ComplexI_NDUFA9_subunit"/>
</dbReference>